<sequence length="75" mass="8457">MDQRKAILRSIDCNKDGKVSKDEAMHILQQHGISSQDALTQFDKAHIDDNGYLRWHETESIVNALASKLKPINPA</sequence>
<proteinExistence type="predicted"/>
<dbReference type="InterPro" id="IPR011992">
    <property type="entry name" value="EF-hand-dom_pair"/>
</dbReference>
<reference evidence="2 3" key="1">
    <citation type="submission" date="2024-07" db="EMBL/GenBank/DDBJ databases">
        <title>Section-level genome sequencing and comparative genomics of Aspergillus sections Usti and Cavernicolus.</title>
        <authorList>
            <consortium name="Lawrence Berkeley National Laboratory"/>
            <person name="Nybo J.L."/>
            <person name="Vesth T.C."/>
            <person name="Theobald S."/>
            <person name="Frisvad J.C."/>
            <person name="Larsen T.O."/>
            <person name="Kjaerboelling I."/>
            <person name="Rothschild-Mancinelli K."/>
            <person name="Lyhne E.K."/>
            <person name="Kogle M.E."/>
            <person name="Barry K."/>
            <person name="Clum A."/>
            <person name="Na H."/>
            <person name="Ledsgaard L."/>
            <person name="Lin J."/>
            <person name="Lipzen A."/>
            <person name="Kuo A."/>
            <person name="Riley R."/>
            <person name="Mondo S."/>
            <person name="LaButti K."/>
            <person name="Haridas S."/>
            <person name="Pangalinan J."/>
            <person name="Salamov A.A."/>
            <person name="Simmons B.A."/>
            <person name="Magnuson J.K."/>
            <person name="Chen J."/>
            <person name="Drula E."/>
            <person name="Henrissat B."/>
            <person name="Wiebenga A."/>
            <person name="Lubbers R.J."/>
            <person name="Gomes A.C."/>
            <person name="Makela M.R."/>
            <person name="Stajich J."/>
            <person name="Grigoriev I.V."/>
            <person name="Mortensen U.H."/>
            <person name="De vries R.P."/>
            <person name="Baker S.E."/>
            <person name="Andersen M.R."/>
        </authorList>
    </citation>
    <scope>NUCLEOTIDE SEQUENCE [LARGE SCALE GENOMIC DNA]</scope>
    <source>
        <strain evidence="2 3">CBS 600.67</strain>
    </source>
</reference>
<dbReference type="PROSITE" id="PS50222">
    <property type="entry name" value="EF_HAND_2"/>
    <property type="match status" value="1"/>
</dbReference>
<evidence type="ECO:0000259" key="1">
    <source>
        <dbReference type="PROSITE" id="PS50222"/>
    </source>
</evidence>
<accession>A0ABR4IDG7</accession>
<gene>
    <name evidence="2" type="ORF">BDW59DRAFT_145915</name>
</gene>
<dbReference type="InterPro" id="IPR002048">
    <property type="entry name" value="EF_hand_dom"/>
</dbReference>
<dbReference type="EMBL" id="JBFXLS010000034">
    <property type="protein sequence ID" value="KAL2825788.1"/>
    <property type="molecule type" value="Genomic_DNA"/>
</dbReference>
<keyword evidence="3" id="KW-1185">Reference proteome</keyword>
<comment type="caution">
    <text evidence="2">The sequence shown here is derived from an EMBL/GenBank/DDBJ whole genome shotgun (WGS) entry which is preliminary data.</text>
</comment>
<dbReference type="Proteomes" id="UP001610335">
    <property type="component" value="Unassembled WGS sequence"/>
</dbReference>
<name>A0ABR4IDG7_9EURO</name>
<organism evidence="2 3">
    <name type="scientific">Aspergillus cavernicola</name>
    <dbReference type="NCBI Taxonomy" id="176166"/>
    <lineage>
        <taxon>Eukaryota</taxon>
        <taxon>Fungi</taxon>
        <taxon>Dikarya</taxon>
        <taxon>Ascomycota</taxon>
        <taxon>Pezizomycotina</taxon>
        <taxon>Eurotiomycetes</taxon>
        <taxon>Eurotiomycetidae</taxon>
        <taxon>Eurotiales</taxon>
        <taxon>Aspergillaceae</taxon>
        <taxon>Aspergillus</taxon>
        <taxon>Aspergillus subgen. Nidulantes</taxon>
    </lineage>
</organism>
<dbReference type="Gene3D" id="1.10.238.10">
    <property type="entry name" value="EF-hand"/>
    <property type="match status" value="1"/>
</dbReference>
<evidence type="ECO:0000313" key="2">
    <source>
        <dbReference type="EMBL" id="KAL2825788.1"/>
    </source>
</evidence>
<feature type="domain" description="EF-hand" evidence="1">
    <location>
        <begin position="1"/>
        <end position="34"/>
    </location>
</feature>
<evidence type="ECO:0000313" key="3">
    <source>
        <dbReference type="Proteomes" id="UP001610335"/>
    </source>
</evidence>
<feature type="non-terminal residue" evidence="2">
    <location>
        <position position="75"/>
    </location>
</feature>
<dbReference type="SUPFAM" id="SSF47473">
    <property type="entry name" value="EF-hand"/>
    <property type="match status" value="1"/>
</dbReference>
<protein>
    <recommendedName>
        <fullName evidence="1">EF-hand domain-containing protein</fullName>
    </recommendedName>
</protein>